<reference evidence="1 2" key="1">
    <citation type="submission" date="2017-04" db="EMBL/GenBank/DDBJ databases">
        <title>Draft genome sequence of Tuber borchii Vittad., a whitish edible truffle.</title>
        <authorList>
            <consortium name="DOE Joint Genome Institute"/>
            <person name="Murat C."/>
            <person name="Kuo A."/>
            <person name="Barry K.W."/>
            <person name="Clum A."/>
            <person name="Dockter R.B."/>
            <person name="Fauchery L."/>
            <person name="Iotti M."/>
            <person name="Kohler A."/>
            <person name="Labutti K."/>
            <person name="Lindquist E.A."/>
            <person name="Lipzen A."/>
            <person name="Ohm R.A."/>
            <person name="Wang M."/>
            <person name="Grigoriev I.V."/>
            <person name="Zambonelli A."/>
            <person name="Martin F.M."/>
        </authorList>
    </citation>
    <scope>NUCLEOTIDE SEQUENCE [LARGE SCALE GENOMIC DNA]</scope>
    <source>
        <strain evidence="1 2">Tbo3840</strain>
    </source>
</reference>
<dbReference type="AlphaFoldDB" id="A0A2T6ZMR8"/>
<dbReference type="Proteomes" id="UP000244722">
    <property type="component" value="Unassembled WGS sequence"/>
</dbReference>
<gene>
    <name evidence="1" type="ORF">B9Z19DRAFT_1087633</name>
</gene>
<accession>A0A2T6ZMR8</accession>
<sequence length="82" mass="8874">MRLRNVNGPPPIPVLSQSVEGSEVKAGATESTRKLTGQLGPIFLTCNGEKQSKKVVKYLEAQGGFIRIISLILAQDLNQILL</sequence>
<dbReference type="EMBL" id="NESQ01000176">
    <property type="protein sequence ID" value="PUU76782.1"/>
    <property type="molecule type" value="Genomic_DNA"/>
</dbReference>
<keyword evidence="2" id="KW-1185">Reference proteome</keyword>
<name>A0A2T6ZMR8_TUBBO</name>
<evidence type="ECO:0000313" key="1">
    <source>
        <dbReference type="EMBL" id="PUU76782.1"/>
    </source>
</evidence>
<proteinExistence type="predicted"/>
<comment type="caution">
    <text evidence="1">The sequence shown here is derived from an EMBL/GenBank/DDBJ whole genome shotgun (WGS) entry which is preliminary data.</text>
</comment>
<evidence type="ECO:0000313" key="2">
    <source>
        <dbReference type="Proteomes" id="UP000244722"/>
    </source>
</evidence>
<organism evidence="1 2">
    <name type="scientific">Tuber borchii</name>
    <name type="common">White truffle</name>
    <dbReference type="NCBI Taxonomy" id="42251"/>
    <lineage>
        <taxon>Eukaryota</taxon>
        <taxon>Fungi</taxon>
        <taxon>Dikarya</taxon>
        <taxon>Ascomycota</taxon>
        <taxon>Pezizomycotina</taxon>
        <taxon>Pezizomycetes</taxon>
        <taxon>Pezizales</taxon>
        <taxon>Tuberaceae</taxon>
        <taxon>Tuber</taxon>
    </lineage>
</organism>
<protein>
    <submittedName>
        <fullName evidence="1">Uncharacterized protein</fullName>
    </submittedName>
</protein>